<reference evidence="2 3" key="1">
    <citation type="submission" date="2015-07" db="EMBL/GenBank/DDBJ databases">
        <title>Comparative genomics of the Sigatoka disease complex on banana suggests a link between parallel evolutionary changes in Pseudocercospora fijiensis and Pseudocercospora eumusae and increased virulence on the banana host.</title>
        <authorList>
            <person name="Chang T.-C."/>
            <person name="Salvucci A."/>
            <person name="Crous P.W."/>
            <person name="Stergiopoulos I."/>
        </authorList>
    </citation>
    <scope>NUCLEOTIDE SEQUENCE [LARGE SCALE GENOMIC DNA]</scope>
    <source>
        <strain evidence="2 3">CBS 116634</strain>
    </source>
</reference>
<dbReference type="Proteomes" id="UP000073492">
    <property type="component" value="Unassembled WGS sequence"/>
</dbReference>
<comment type="caution">
    <text evidence="2">The sequence shown here is derived from an EMBL/GenBank/DDBJ whole genome shotgun (WGS) entry which is preliminary data.</text>
</comment>
<dbReference type="EMBL" id="LFZO01000629">
    <property type="protein sequence ID" value="KXT02202.1"/>
    <property type="molecule type" value="Genomic_DNA"/>
</dbReference>
<sequence length="136" mass="14696">MSTPWEDRRGMFQRGKEVHEPARRASQSGGVIDAVRRASVSSQSSVTKSVSNDPAAAPASPTSQRRRSSAASQGLFGNLTQHKRGSEDYATRRASHSEQMMSGGAVSGWFNKTFRGLGKPADAQERGKDSKRGVME</sequence>
<organism evidence="2 3">
    <name type="scientific">Pseudocercospora musae</name>
    <dbReference type="NCBI Taxonomy" id="113226"/>
    <lineage>
        <taxon>Eukaryota</taxon>
        <taxon>Fungi</taxon>
        <taxon>Dikarya</taxon>
        <taxon>Ascomycota</taxon>
        <taxon>Pezizomycotina</taxon>
        <taxon>Dothideomycetes</taxon>
        <taxon>Dothideomycetidae</taxon>
        <taxon>Mycosphaerellales</taxon>
        <taxon>Mycosphaerellaceae</taxon>
        <taxon>Pseudocercospora</taxon>
    </lineage>
</organism>
<evidence type="ECO:0000313" key="3">
    <source>
        <dbReference type="Proteomes" id="UP000073492"/>
    </source>
</evidence>
<gene>
    <name evidence="2" type="ORF">AC579_1989</name>
</gene>
<feature type="compositionally biased region" description="Basic and acidic residues" evidence="1">
    <location>
        <begin position="1"/>
        <end position="23"/>
    </location>
</feature>
<dbReference type="OrthoDB" id="3878511at2759"/>
<dbReference type="STRING" id="113226.A0A139HII3"/>
<protein>
    <submittedName>
        <fullName evidence="2">Uncharacterized protein</fullName>
    </submittedName>
</protein>
<name>A0A139HII3_9PEZI</name>
<feature type="compositionally biased region" description="Low complexity" evidence="1">
    <location>
        <begin position="39"/>
        <end position="73"/>
    </location>
</feature>
<keyword evidence="3" id="KW-1185">Reference proteome</keyword>
<dbReference type="AlphaFoldDB" id="A0A139HII3"/>
<feature type="region of interest" description="Disordered" evidence="1">
    <location>
        <begin position="1"/>
        <end position="136"/>
    </location>
</feature>
<accession>A0A139HII3</accession>
<feature type="compositionally biased region" description="Basic and acidic residues" evidence="1">
    <location>
        <begin position="122"/>
        <end position="136"/>
    </location>
</feature>
<evidence type="ECO:0000256" key="1">
    <source>
        <dbReference type="SAM" id="MobiDB-lite"/>
    </source>
</evidence>
<evidence type="ECO:0000313" key="2">
    <source>
        <dbReference type="EMBL" id="KXT02202.1"/>
    </source>
</evidence>
<proteinExistence type="predicted"/>